<dbReference type="RefSeq" id="WP_212816816.1">
    <property type="nucleotide sequence ID" value="NZ_AP023359.1"/>
</dbReference>
<sequence length="329" mass="35263">MPATTPVETAALLVQLAATGAVLHTPKLPAPVADLIVPELRDIITGPAPAGDELAREARSVRQRRAALRGHATGFALPRIAAGRFPELGRPPTVSALLATRRPEMLAGALDAIIGQTYPELEVVLCLHGIELPAEIRARLTGCGRPYQILEVPDTVSFGEALGAATRRANGTLVTKFDDDDSYGTEHVWDLVLARHYSGATLVGKGSEFVHLETLGITVRRPSGVPEGDGELVAGGTMLLARGDLEAVGGWRPVPRSVDFGLLERLRQAGAVIFRTHPLGYVYHRRDSGHTWDPGQNYFLEAAHTRWTGIPEDAFANPPQPVGEPLALH</sequence>
<dbReference type="InterPro" id="IPR029044">
    <property type="entry name" value="Nucleotide-diphossugar_trans"/>
</dbReference>
<evidence type="ECO:0008006" key="3">
    <source>
        <dbReference type="Google" id="ProtNLM"/>
    </source>
</evidence>
<protein>
    <recommendedName>
        <fullName evidence="3">Glycosyltransferase</fullName>
    </recommendedName>
</protein>
<dbReference type="Gene3D" id="3.90.550.10">
    <property type="entry name" value="Spore Coat Polysaccharide Biosynthesis Protein SpsA, Chain A"/>
    <property type="match status" value="1"/>
</dbReference>
<reference evidence="1" key="1">
    <citation type="submission" date="2020-08" db="EMBL/GenBank/DDBJ databases">
        <title>Whole genome shotgun sequence of Polymorphospora rubra NBRC 101157.</title>
        <authorList>
            <person name="Komaki H."/>
            <person name="Tamura T."/>
        </authorList>
    </citation>
    <scope>NUCLEOTIDE SEQUENCE</scope>
    <source>
        <strain evidence="1">NBRC 101157</strain>
    </source>
</reference>
<organism evidence="1 2">
    <name type="scientific">Polymorphospora rubra</name>
    <dbReference type="NCBI Taxonomy" id="338584"/>
    <lineage>
        <taxon>Bacteria</taxon>
        <taxon>Bacillati</taxon>
        <taxon>Actinomycetota</taxon>
        <taxon>Actinomycetes</taxon>
        <taxon>Micromonosporales</taxon>
        <taxon>Micromonosporaceae</taxon>
        <taxon>Polymorphospora</taxon>
    </lineage>
</organism>
<proteinExistence type="predicted"/>
<evidence type="ECO:0000313" key="1">
    <source>
        <dbReference type="EMBL" id="BCJ67487.1"/>
    </source>
</evidence>
<dbReference type="AlphaFoldDB" id="A0A810N2A7"/>
<evidence type="ECO:0000313" key="2">
    <source>
        <dbReference type="Proteomes" id="UP000680866"/>
    </source>
</evidence>
<keyword evidence="2" id="KW-1185">Reference proteome</keyword>
<name>A0A810N2A7_9ACTN</name>
<dbReference type="Proteomes" id="UP000680866">
    <property type="component" value="Chromosome"/>
</dbReference>
<dbReference type="EMBL" id="AP023359">
    <property type="protein sequence ID" value="BCJ67487.1"/>
    <property type="molecule type" value="Genomic_DNA"/>
</dbReference>
<dbReference type="SUPFAM" id="SSF53448">
    <property type="entry name" value="Nucleotide-diphospho-sugar transferases"/>
    <property type="match status" value="1"/>
</dbReference>
<accession>A0A810N2A7</accession>
<gene>
    <name evidence="1" type="ORF">Prubr_45080</name>
</gene>
<dbReference type="KEGG" id="pry:Prubr_45080"/>